<dbReference type="GO" id="GO:0000155">
    <property type="term" value="F:phosphorelay sensor kinase activity"/>
    <property type="evidence" value="ECO:0007669"/>
    <property type="project" value="InterPro"/>
</dbReference>
<evidence type="ECO:0000256" key="8">
    <source>
        <dbReference type="ARBA" id="ARBA00022777"/>
    </source>
</evidence>
<dbReference type="InterPro" id="IPR021796">
    <property type="entry name" value="Tll0287-like_dom"/>
</dbReference>
<evidence type="ECO:0000259" key="13">
    <source>
        <dbReference type="PROSITE" id="PS50109"/>
    </source>
</evidence>
<evidence type="ECO:0000256" key="7">
    <source>
        <dbReference type="ARBA" id="ARBA00022741"/>
    </source>
</evidence>
<keyword evidence="7" id="KW-0547">Nucleotide-binding</keyword>
<evidence type="ECO:0000256" key="12">
    <source>
        <dbReference type="SAM" id="Phobius"/>
    </source>
</evidence>
<dbReference type="SMART" id="SM00388">
    <property type="entry name" value="HisKA"/>
    <property type="match status" value="1"/>
</dbReference>
<evidence type="ECO:0000256" key="2">
    <source>
        <dbReference type="ARBA" id="ARBA00004236"/>
    </source>
</evidence>
<dbReference type="PROSITE" id="PS50109">
    <property type="entry name" value="HIS_KIN"/>
    <property type="match status" value="1"/>
</dbReference>
<evidence type="ECO:0000256" key="1">
    <source>
        <dbReference type="ARBA" id="ARBA00000085"/>
    </source>
</evidence>
<dbReference type="InterPro" id="IPR036890">
    <property type="entry name" value="HATPase_C_sf"/>
</dbReference>
<keyword evidence="8" id="KW-0418">Kinase</keyword>
<organism evidence="14 15">
    <name type="scientific">Desulfitobacterium hafniense (strain Y51)</name>
    <dbReference type="NCBI Taxonomy" id="138119"/>
    <lineage>
        <taxon>Bacteria</taxon>
        <taxon>Bacillati</taxon>
        <taxon>Bacillota</taxon>
        <taxon>Clostridia</taxon>
        <taxon>Eubacteriales</taxon>
        <taxon>Desulfitobacteriaceae</taxon>
        <taxon>Desulfitobacterium</taxon>
    </lineage>
</organism>
<dbReference type="STRING" id="138119.DSY0324"/>
<sequence>MGMERSMVVDNRHLSTKFTVLVTSVIIVAVVIYLAWSINMQQAATEDKVLAEARTLSIQMSAAWDYINDSQTAINYNSDGSYDFKGVYCSIAGKDIAQRFTRQSEGYIIRYARENPRSGTDEPDVFERKALTLFATGESREQYGIEKYKGEMVFRYTSAIEIRHNCLPCHGEPAGEKDETGFIKEGMKVGDIAGASSIIIPLDLYAKEARTRTLQTIGFFLVLLFVVIAVVRFALRKWVTEPLTQANLELHDENEMKSNFLTIMSHELKTPLSSIIAFTDIWEKSSREKSEDEQRLVQEIKENSRTLLNMVNNTIDVARLEAGRFEITYDEVELVDIVSAVVSVAHPIAVKHNISLEKRISPDTPIIISDWEALRKILMNLVSNALKFTGAGGKVDISVSYLSDRSRVVIQVADTGAGIPEKDHDQIFERFTQSTQPGDERINGSGLGLFLVKTLTEKLGGEIEVDSVVERGSSFSVYVPIDSSK</sequence>
<evidence type="ECO:0000313" key="15">
    <source>
        <dbReference type="Proteomes" id="UP000001946"/>
    </source>
</evidence>
<keyword evidence="12" id="KW-0812">Transmembrane</keyword>
<evidence type="ECO:0000256" key="11">
    <source>
        <dbReference type="ARBA" id="ARBA00023136"/>
    </source>
</evidence>
<dbReference type="PANTHER" id="PTHR43711:SF26">
    <property type="entry name" value="SENSOR HISTIDINE KINASE RCSC"/>
    <property type="match status" value="1"/>
</dbReference>
<dbReference type="GO" id="GO:0005524">
    <property type="term" value="F:ATP binding"/>
    <property type="evidence" value="ECO:0007669"/>
    <property type="project" value="UniProtKB-KW"/>
</dbReference>
<dbReference type="InterPro" id="IPR004358">
    <property type="entry name" value="Sig_transdc_His_kin-like_C"/>
</dbReference>
<comment type="catalytic activity">
    <reaction evidence="1">
        <text>ATP + protein L-histidine = ADP + protein N-phospho-L-histidine.</text>
        <dbReference type="EC" id="2.7.13.3"/>
    </reaction>
</comment>
<dbReference type="InterPro" id="IPR003594">
    <property type="entry name" value="HATPase_dom"/>
</dbReference>
<dbReference type="InterPro" id="IPR036097">
    <property type="entry name" value="HisK_dim/P_sf"/>
</dbReference>
<dbReference type="EMBL" id="AP008230">
    <property type="protein sequence ID" value="BAE82113.1"/>
    <property type="molecule type" value="Genomic_DNA"/>
</dbReference>
<comment type="subcellular location">
    <subcellularLocation>
        <location evidence="2">Cell membrane</location>
    </subcellularLocation>
</comment>
<dbReference type="Gene3D" id="1.10.287.130">
    <property type="match status" value="1"/>
</dbReference>
<evidence type="ECO:0000313" key="14">
    <source>
        <dbReference type="EMBL" id="BAE82113.1"/>
    </source>
</evidence>
<evidence type="ECO:0000256" key="6">
    <source>
        <dbReference type="ARBA" id="ARBA00022679"/>
    </source>
</evidence>
<dbReference type="AlphaFoldDB" id="Q251C9"/>
<dbReference type="HOGENOM" id="CLU_000445_114_64_9"/>
<accession>Q251C9</accession>
<dbReference type="KEGG" id="dsy:DSY0324"/>
<name>Q251C9_DESHY</name>
<proteinExistence type="predicted"/>
<dbReference type="CDD" id="cd00082">
    <property type="entry name" value="HisKA"/>
    <property type="match status" value="1"/>
</dbReference>
<keyword evidence="5" id="KW-0597">Phosphoprotein</keyword>
<dbReference type="GO" id="GO:0005886">
    <property type="term" value="C:plasma membrane"/>
    <property type="evidence" value="ECO:0007669"/>
    <property type="project" value="UniProtKB-SubCell"/>
</dbReference>
<keyword evidence="12" id="KW-1133">Transmembrane helix</keyword>
<keyword evidence="9" id="KW-0067">ATP-binding</keyword>
<protein>
    <recommendedName>
        <fullName evidence="3">histidine kinase</fullName>
        <ecNumber evidence="3">2.7.13.3</ecNumber>
    </recommendedName>
</protein>
<evidence type="ECO:0000256" key="3">
    <source>
        <dbReference type="ARBA" id="ARBA00012438"/>
    </source>
</evidence>
<keyword evidence="6" id="KW-0808">Transferase</keyword>
<keyword evidence="11 12" id="KW-0472">Membrane</keyword>
<evidence type="ECO:0000256" key="10">
    <source>
        <dbReference type="ARBA" id="ARBA00023012"/>
    </source>
</evidence>
<reference evidence="14 15" key="1">
    <citation type="journal article" date="2006" name="J. Bacteriol.">
        <title>Complete genome sequence of the dehalorespiring bacterium Desulfitobacterium hafniense Y51 and comparison with Dehalococcoides ethenogenes 195.</title>
        <authorList>
            <person name="Nonaka H."/>
            <person name="Keresztes G."/>
            <person name="Shinoda Y."/>
            <person name="Ikenaga Y."/>
            <person name="Abe M."/>
            <person name="Naito K."/>
            <person name="Inatomi K."/>
            <person name="Furukawa K."/>
            <person name="Inui M."/>
            <person name="Yukawa H."/>
        </authorList>
    </citation>
    <scope>NUCLEOTIDE SEQUENCE [LARGE SCALE GENOMIC DNA]</scope>
    <source>
        <strain evidence="14 15">Y51</strain>
    </source>
</reference>
<dbReference type="Pfam" id="PF11845">
    <property type="entry name" value="Tll0287-like"/>
    <property type="match status" value="1"/>
</dbReference>
<dbReference type="EC" id="2.7.13.3" evidence="3"/>
<feature type="domain" description="Histidine kinase" evidence="13">
    <location>
        <begin position="263"/>
        <end position="483"/>
    </location>
</feature>
<gene>
    <name evidence="14" type="ordered locus">DSY0324</name>
</gene>
<dbReference type="Pfam" id="PF00512">
    <property type="entry name" value="HisKA"/>
    <property type="match status" value="1"/>
</dbReference>
<dbReference type="SUPFAM" id="SSF55874">
    <property type="entry name" value="ATPase domain of HSP90 chaperone/DNA topoisomerase II/histidine kinase"/>
    <property type="match status" value="1"/>
</dbReference>
<dbReference type="PANTHER" id="PTHR43711">
    <property type="entry name" value="TWO-COMPONENT HISTIDINE KINASE"/>
    <property type="match status" value="1"/>
</dbReference>
<dbReference type="Proteomes" id="UP000001946">
    <property type="component" value="Chromosome"/>
</dbReference>
<evidence type="ECO:0000256" key="5">
    <source>
        <dbReference type="ARBA" id="ARBA00022553"/>
    </source>
</evidence>
<dbReference type="FunFam" id="3.30.565.10:FF:000023">
    <property type="entry name" value="PAS domain-containing sensor histidine kinase"/>
    <property type="match status" value="1"/>
</dbReference>
<dbReference type="InterPro" id="IPR003661">
    <property type="entry name" value="HisK_dim/P_dom"/>
</dbReference>
<dbReference type="SMART" id="SM00387">
    <property type="entry name" value="HATPase_c"/>
    <property type="match status" value="1"/>
</dbReference>
<keyword evidence="15" id="KW-1185">Reference proteome</keyword>
<dbReference type="InterPro" id="IPR050736">
    <property type="entry name" value="Sensor_HK_Regulatory"/>
</dbReference>
<dbReference type="SUPFAM" id="SSF47384">
    <property type="entry name" value="Homodimeric domain of signal transducing histidine kinase"/>
    <property type="match status" value="1"/>
</dbReference>
<dbReference type="Gene3D" id="3.30.565.10">
    <property type="entry name" value="Histidine kinase-like ATPase, C-terminal domain"/>
    <property type="match status" value="1"/>
</dbReference>
<dbReference type="PRINTS" id="PR00344">
    <property type="entry name" value="BCTRLSENSOR"/>
</dbReference>
<dbReference type="InterPro" id="IPR005467">
    <property type="entry name" value="His_kinase_dom"/>
</dbReference>
<keyword evidence="4" id="KW-1003">Cell membrane</keyword>
<evidence type="ECO:0000256" key="4">
    <source>
        <dbReference type="ARBA" id="ARBA00022475"/>
    </source>
</evidence>
<dbReference type="eggNOG" id="COG2205">
    <property type="taxonomic scope" value="Bacteria"/>
</dbReference>
<feature type="transmembrane region" description="Helical" evidence="12">
    <location>
        <begin position="217"/>
        <end position="235"/>
    </location>
</feature>
<evidence type="ECO:0000256" key="9">
    <source>
        <dbReference type="ARBA" id="ARBA00022840"/>
    </source>
</evidence>
<dbReference type="Pfam" id="PF02518">
    <property type="entry name" value="HATPase_c"/>
    <property type="match status" value="1"/>
</dbReference>
<feature type="transmembrane region" description="Helical" evidence="12">
    <location>
        <begin position="20"/>
        <end position="38"/>
    </location>
</feature>
<keyword evidence="10" id="KW-0902">Two-component regulatory system</keyword>